<dbReference type="AlphaFoldDB" id="A0AAU9EYY6"/>
<dbReference type="Proteomes" id="UP001500889">
    <property type="component" value="Chromosome O"/>
</dbReference>
<protein>
    <submittedName>
        <fullName evidence="1">Uncharacterized protein</fullName>
    </submittedName>
</protein>
<dbReference type="EMBL" id="AP029263">
    <property type="protein sequence ID" value="BFF89669.1"/>
    <property type="molecule type" value="Genomic_DNA"/>
</dbReference>
<sequence length="225" mass="25695">MEQYLEAMFYAKTLRDQNGQDEAESHESVETAIPPQAAGPEHMANNRNPSTFSLSALEDPELNTPLELGLFYEGDYTFCLVLPPRMLETHSLTLEECYYFDPVELARTLLTRARSRLVPKKRVRRQEIDSVALQLCMVMKLKSCEPQLVRRPIHGHLLVACATDRDTGKFNGCFIGHMEPNIKLETSELEFRPKACGICTSPKHYDIAFKTTLHFVRLVNHIIVE</sequence>
<evidence type="ECO:0000313" key="2">
    <source>
        <dbReference type="Proteomes" id="UP001500889"/>
    </source>
</evidence>
<keyword evidence="2" id="KW-1185">Reference proteome</keyword>
<evidence type="ECO:0000313" key="1">
    <source>
        <dbReference type="EMBL" id="BFF89669.1"/>
    </source>
</evidence>
<reference evidence="1 2" key="1">
    <citation type="submission" date="2024-02" db="EMBL/GenBank/DDBJ databases">
        <title>A chromosome-level genome assembly of Drosophila madeirensis, a fruit fly species endemic to Madeira island.</title>
        <authorList>
            <person name="Tomihara K."/>
            <person name="Llopart A."/>
            <person name="Yamamoto D."/>
        </authorList>
    </citation>
    <scope>NUCLEOTIDE SEQUENCE [LARGE SCALE GENOMIC DNA]</scope>
    <source>
        <strain evidence="1 2">RF1</strain>
    </source>
</reference>
<name>A0AAU9EYY6_DROMD</name>
<gene>
    <name evidence="1" type="ORF">DMAD_08374</name>
</gene>
<organism evidence="1 2">
    <name type="scientific">Drosophila madeirensis</name>
    <name type="common">Fruit fly</name>
    <dbReference type="NCBI Taxonomy" id="30013"/>
    <lineage>
        <taxon>Eukaryota</taxon>
        <taxon>Metazoa</taxon>
        <taxon>Ecdysozoa</taxon>
        <taxon>Arthropoda</taxon>
        <taxon>Hexapoda</taxon>
        <taxon>Insecta</taxon>
        <taxon>Pterygota</taxon>
        <taxon>Neoptera</taxon>
        <taxon>Endopterygota</taxon>
        <taxon>Diptera</taxon>
        <taxon>Brachycera</taxon>
        <taxon>Muscomorpha</taxon>
        <taxon>Ephydroidea</taxon>
        <taxon>Drosophilidae</taxon>
        <taxon>Drosophila</taxon>
        <taxon>Sophophora</taxon>
    </lineage>
</organism>
<accession>A0AAU9EYY6</accession>
<proteinExistence type="predicted"/>